<dbReference type="Proteomes" id="UP000219465">
    <property type="component" value="Unassembled WGS sequence"/>
</dbReference>
<keyword evidence="1" id="KW-0902">Two-component regulatory system</keyword>
<organism evidence="4 5">
    <name type="scientific">Hoeflea halophila</name>
    <dbReference type="NCBI Taxonomy" id="714899"/>
    <lineage>
        <taxon>Bacteria</taxon>
        <taxon>Pseudomonadati</taxon>
        <taxon>Pseudomonadota</taxon>
        <taxon>Alphaproteobacteria</taxon>
        <taxon>Hyphomicrobiales</taxon>
        <taxon>Rhizobiaceae</taxon>
        <taxon>Hoeflea</taxon>
    </lineage>
</organism>
<proteinExistence type="predicted"/>
<dbReference type="RefSeq" id="WP_097107387.1">
    <property type="nucleotide sequence ID" value="NZ_OCPC01000002.1"/>
</dbReference>
<feature type="modified residue" description="Phosphohistidine" evidence="2">
    <location>
        <position position="113"/>
    </location>
</feature>
<evidence type="ECO:0000313" key="5">
    <source>
        <dbReference type="Proteomes" id="UP000219465"/>
    </source>
</evidence>
<protein>
    <submittedName>
        <fullName evidence="4">Hpt domain-containing protein</fullName>
    </submittedName>
</protein>
<dbReference type="GO" id="GO:0004672">
    <property type="term" value="F:protein kinase activity"/>
    <property type="evidence" value="ECO:0007669"/>
    <property type="project" value="UniProtKB-ARBA"/>
</dbReference>
<keyword evidence="2" id="KW-0597">Phosphoprotein</keyword>
<evidence type="ECO:0000313" key="4">
    <source>
        <dbReference type="EMBL" id="SOE17126.1"/>
    </source>
</evidence>
<dbReference type="OrthoDB" id="8116512at2"/>
<gene>
    <name evidence="4" type="ORF">SAMN05877838_2015</name>
</gene>
<dbReference type="InterPro" id="IPR008207">
    <property type="entry name" value="Sig_transdc_His_kin_Hpt_dom"/>
</dbReference>
<accession>A0A286IBU8</accession>
<dbReference type="Pfam" id="PF01627">
    <property type="entry name" value="Hpt"/>
    <property type="match status" value="1"/>
</dbReference>
<name>A0A286IBU8_9HYPH</name>
<evidence type="ECO:0000256" key="2">
    <source>
        <dbReference type="PROSITE-ProRule" id="PRU00110"/>
    </source>
</evidence>
<reference evidence="5" key="1">
    <citation type="submission" date="2017-08" db="EMBL/GenBank/DDBJ databases">
        <authorList>
            <person name="Varghese N."/>
            <person name="Submissions S."/>
        </authorList>
    </citation>
    <scope>NUCLEOTIDE SEQUENCE [LARGE SCALE GENOMIC DNA]</scope>
    <source>
        <strain evidence="5">KCTC 23107</strain>
    </source>
</reference>
<dbReference type="EMBL" id="OCPC01000002">
    <property type="protein sequence ID" value="SOE17126.1"/>
    <property type="molecule type" value="Genomic_DNA"/>
</dbReference>
<keyword evidence="5" id="KW-1185">Reference proteome</keyword>
<feature type="domain" description="HPt" evidence="3">
    <location>
        <begin position="66"/>
        <end position="163"/>
    </location>
</feature>
<dbReference type="SUPFAM" id="SSF47226">
    <property type="entry name" value="Histidine-containing phosphotransfer domain, HPT domain"/>
    <property type="match status" value="1"/>
</dbReference>
<dbReference type="PROSITE" id="PS50894">
    <property type="entry name" value="HPT"/>
    <property type="match status" value="1"/>
</dbReference>
<dbReference type="Gene3D" id="1.20.120.160">
    <property type="entry name" value="HPT domain"/>
    <property type="match status" value="1"/>
</dbReference>
<dbReference type="AlphaFoldDB" id="A0A286IBU8"/>
<evidence type="ECO:0000256" key="1">
    <source>
        <dbReference type="ARBA" id="ARBA00023012"/>
    </source>
</evidence>
<evidence type="ECO:0000259" key="3">
    <source>
        <dbReference type="PROSITE" id="PS50894"/>
    </source>
</evidence>
<dbReference type="GO" id="GO:0000160">
    <property type="term" value="P:phosphorelay signal transduction system"/>
    <property type="evidence" value="ECO:0007669"/>
    <property type="project" value="UniProtKB-KW"/>
</dbReference>
<dbReference type="InterPro" id="IPR036641">
    <property type="entry name" value="HPT_dom_sf"/>
</dbReference>
<sequence length="163" mass="17658">MEQIKTINVICEQAADGSGLSLDGRSLCIANVCQPTVYIAAQHEEVMLMLNRKLKTTRLDQLPPEARDRIEQLRHQFIQRSRGHLDQIGELLAARQSPGGMIAADAGLSTLAHSLVGASGVFGFQALGEAAVRLEKILRQDGYCESGFTTAITGLINEIEALD</sequence>